<evidence type="ECO:0000313" key="1">
    <source>
        <dbReference type="EMBL" id="AQG78605.1"/>
    </source>
</evidence>
<dbReference type="InterPro" id="IPR053860">
    <property type="entry name" value="DUF6932"/>
</dbReference>
<organism evidence="1 2">
    <name type="scientific">Spirosoma montaniterrae</name>
    <dbReference type="NCBI Taxonomy" id="1178516"/>
    <lineage>
        <taxon>Bacteria</taxon>
        <taxon>Pseudomonadati</taxon>
        <taxon>Bacteroidota</taxon>
        <taxon>Cytophagia</taxon>
        <taxon>Cytophagales</taxon>
        <taxon>Cytophagaceae</taxon>
        <taxon>Spirosoma</taxon>
    </lineage>
</organism>
<accession>A0A1P9WT92</accession>
<dbReference type="AlphaFoldDB" id="A0A1P9WT92"/>
<dbReference type="STRING" id="1178516.AWR27_04165"/>
<protein>
    <submittedName>
        <fullName evidence="1">Uncharacterized protein</fullName>
    </submittedName>
</protein>
<reference evidence="1 2" key="1">
    <citation type="submission" date="2016-01" db="EMBL/GenBank/DDBJ databases">
        <authorList>
            <person name="Oliw E.H."/>
        </authorList>
    </citation>
    <scope>NUCLEOTIDE SEQUENCE [LARGE SCALE GENOMIC DNA]</scope>
    <source>
        <strain evidence="1 2">DY10</strain>
    </source>
</reference>
<dbReference type="RefSeq" id="WP_077130043.1">
    <property type="nucleotide sequence ID" value="NZ_CP014263.1"/>
</dbReference>
<name>A0A1P9WT92_9BACT</name>
<dbReference type="Pfam" id="PF22014">
    <property type="entry name" value="DUF6932"/>
    <property type="match status" value="1"/>
</dbReference>
<dbReference type="Proteomes" id="UP000187941">
    <property type="component" value="Chromosome"/>
</dbReference>
<keyword evidence="2" id="KW-1185">Reference proteome</keyword>
<dbReference type="EMBL" id="CP014263">
    <property type="protein sequence ID" value="AQG78605.1"/>
    <property type="molecule type" value="Genomic_DNA"/>
</dbReference>
<proteinExistence type="predicted"/>
<evidence type="ECO:0000313" key="2">
    <source>
        <dbReference type="Proteomes" id="UP000187941"/>
    </source>
</evidence>
<gene>
    <name evidence="1" type="ORF">AWR27_04165</name>
</gene>
<dbReference type="KEGG" id="smon:AWR27_04165"/>
<sequence length="92" mass="10591">MQFDNKGLLTPAEIVLLSLAELKEVFVNSFPNSETQHTIFASYCQFVEDFTREICPVFTHWIDGSFITNKLNPNDMDFVVHVEDLMFETNVA</sequence>